<keyword evidence="1" id="KW-0646">Protease inhibitor</keyword>
<keyword evidence="3" id="KW-1015">Disulfide bond</keyword>
<dbReference type="InterPro" id="IPR051368">
    <property type="entry name" value="SerProtInhib-TIL_Domain"/>
</dbReference>
<dbReference type="InterPro" id="IPR036084">
    <property type="entry name" value="Ser_inhib-like_sf"/>
</dbReference>
<feature type="domain" description="TIL" evidence="4">
    <location>
        <begin position="35"/>
        <end position="89"/>
    </location>
</feature>
<dbReference type="Gene3D" id="2.10.25.10">
    <property type="entry name" value="Laminin"/>
    <property type="match status" value="3"/>
</dbReference>
<organism evidence="5 6">
    <name type="scientific">Pristionchus entomophagus</name>
    <dbReference type="NCBI Taxonomy" id="358040"/>
    <lineage>
        <taxon>Eukaryota</taxon>
        <taxon>Metazoa</taxon>
        <taxon>Ecdysozoa</taxon>
        <taxon>Nematoda</taxon>
        <taxon>Chromadorea</taxon>
        <taxon>Rhabditida</taxon>
        <taxon>Rhabditina</taxon>
        <taxon>Diplogasteromorpha</taxon>
        <taxon>Diplogasteroidea</taxon>
        <taxon>Neodiplogasteridae</taxon>
        <taxon>Pristionchus</taxon>
    </lineage>
</organism>
<dbReference type="Proteomes" id="UP001432027">
    <property type="component" value="Unassembled WGS sequence"/>
</dbReference>
<evidence type="ECO:0000256" key="2">
    <source>
        <dbReference type="ARBA" id="ARBA00022900"/>
    </source>
</evidence>
<accession>A0AAV5T9U7</accession>
<evidence type="ECO:0000313" key="5">
    <source>
        <dbReference type="EMBL" id="GMS92351.1"/>
    </source>
</evidence>
<dbReference type="PANTHER" id="PTHR23259:SF70">
    <property type="entry name" value="ACCESSORY GLAND PROTEIN ACP62F-RELATED"/>
    <property type="match status" value="1"/>
</dbReference>
<dbReference type="AlphaFoldDB" id="A0AAV5T9U7"/>
<evidence type="ECO:0000256" key="3">
    <source>
        <dbReference type="ARBA" id="ARBA00023157"/>
    </source>
</evidence>
<proteinExistence type="predicted"/>
<name>A0AAV5T9U7_9BILA</name>
<gene>
    <name evidence="5" type="ORF">PENTCL1PPCAC_14526</name>
</gene>
<keyword evidence="6" id="KW-1185">Reference proteome</keyword>
<evidence type="ECO:0000259" key="4">
    <source>
        <dbReference type="Pfam" id="PF01826"/>
    </source>
</evidence>
<comment type="caution">
    <text evidence="5">The sequence shown here is derived from an EMBL/GenBank/DDBJ whole genome shotgun (WGS) entry which is preliminary data.</text>
</comment>
<protein>
    <recommendedName>
        <fullName evidence="4">TIL domain-containing protein</fullName>
    </recommendedName>
</protein>
<evidence type="ECO:0000256" key="1">
    <source>
        <dbReference type="ARBA" id="ARBA00022690"/>
    </source>
</evidence>
<dbReference type="SUPFAM" id="SSF57567">
    <property type="entry name" value="Serine protease inhibitors"/>
    <property type="match status" value="3"/>
</dbReference>
<feature type="non-terminal residue" evidence="5">
    <location>
        <position position="1"/>
    </location>
</feature>
<feature type="non-terminal residue" evidence="5">
    <location>
        <position position="235"/>
    </location>
</feature>
<feature type="domain" description="TIL" evidence="4">
    <location>
        <begin position="168"/>
        <end position="224"/>
    </location>
</feature>
<evidence type="ECO:0000313" key="6">
    <source>
        <dbReference type="Proteomes" id="UP001432027"/>
    </source>
</evidence>
<dbReference type="EMBL" id="BTSX01000004">
    <property type="protein sequence ID" value="GMS92351.1"/>
    <property type="molecule type" value="Genomic_DNA"/>
</dbReference>
<dbReference type="InterPro" id="IPR002919">
    <property type="entry name" value="TIL_dom"/>
</dbReference>
<keyword evidence="2" id="KW-0722">Serine protease inhibitor</keyword>
<sequence>RCRLDYVRNWNGQCTPAGWCATTTSTTTTWAPSVCPRYQRFVWCGTRCEATCNPPGIGCGVVVGCAPPRCECIPGYVRWNNQCIPATSCPSTPTPSMPSCTRNEVFVQCSSACEPSCYNPVQNCRPWCRAPSCQCARGYYRRPNPFNDCVLWEQCGFWREAKQDAEECRENEEFKECTRQNEATCFDLNPDAPSSICGPPGCECSQGFLRISVHESVCITPEMCPTRNNTISRRG</sequence>
<feature type="domain" description="TIL" evidence="4">
    <location>
        <begin position="100"/>
        <end position="155"/>
    </location>
</feature>
<dbReference type="GO" id="GO:0004867">
    <property type="term" value="F:serine-type endopeptidase inhibitor activity"/>
    <property type="evidence" value="ECO:0007669"/>
    <property type="project" value="UniProtKB-KW"/>
</dbReference>
<dbReference type="CDD" id="cd19941">
    <property type="entry name" value="TIL"/>
    <property type="match status" value="3"/>
</dbReference>
<reference evidence="5" key="1">
    <citation type="submission" date="2023-10" db="EMBL/GenBank/DDBJ databases">
        <title>Genome assembly of Pristionchus species.</title>
        <authorList>
            <person name="Yoshida K."/>
            <person name="Sommer R.J."/>
        </authorList>
    </citation>
    <scope>NUCLEOTIDE SEQUENCE</scope>
    <source>
        <strain evidence="5">RS0144</strain>
    </source>
</reference>
<dbReference type="PANTHER" id="PTHR23259">
    <property type="entry name" value="RIDDLE"/>
    <property type="match status" value="1"/>
</dbReference>
<dbReference type="Pfam" id="PF01826">
    <property type="entry name" value="TIL"/>
    <property type="match status" value="3"/>
</dbReference>